<gene>
    <name evidence="3" type="ORF">K450DRAFT_241871</name>
</gene>
<feature type="transmembrane region" description="Helical" evidence="2">
    <location>
        <begin position="294"/>
        <end position="315"/>
    </location>
</feature>
<protein>
    <submittedName>
        <fullName evidence="3">Uncharacterized protein</fullName>
    </submittedName>
</protein>
<evidence type="ECO:0000313" key="4">
    <source>
        <dbReference type="Proteomes" id="UP001206595"/>
    </source>
</evidence>
<keyword evidence="4" id="KW-1185">Reference proteome</keyword>
<dbReference type="EMBL" id="MU620920">
    <property type="protein sequence ID" value="KAI8579386.1"/>
    <property type="molecule type" value="Genomic_DNA"/>
</dbReference>
<dbReference type="Proteomes" id="UP001206595">
    <property type="component" value="Unassembled WGS sequence"/>
</dbReference>
<dbReference type="AlphaFoldDB" id="A0AAD5EAJ1"/>
<name>A0AAD5EAJ1_UMBRA</name>
<dbReference type="GeneID" id="75914507"/>
<reference evidence="3" key="2">
    <citation type="journal article" date="2022" name="Proc. Natl. Acad. Sci. U.S.A.">
        <title>Diploid-dominant life cycles characterize the early evolution of Fungi.</title>
        <authorList>
            <person name="Amses K.R."/>
            <person name="Simmons D.R."/>
            <person name="Longcore J.E."/>
            <person name="Mondo S.J."/>
            <person name="Seto K."/>
            <person name="Jeronimo G.H."/>
            <person name="Bonds A.E."/>
            <person name="Quandt C.A."/>
            <person name="Davis W.J."/>
            <person name="Chang Y."/>
            <person name="Federici B.A."/>
            <person name="Kuo A."/>
            <person name="LaButti K."/>
            <person name="Pangilinan J."/>
            <person name="Andreopoulos W."/>
            <person name="Tritt A."/>
            <person name="Riley R."/>
            <person name="Hundley H."/>
            <person name="Johnson J."/>
            <person name="Lipzen A."/>
            <person name="Barry K."/>
            <person name="Lang B.F."/>
            <person name="Cuomo C.A."/>
            <person name="Buchler N.E."/>
            <person name="Grigoriev I.V."/>
            <person name="Spatafora J.W."/>
            <person name="Stajich J.E."/>
            <person name="James T.Y."/>
        </authorList>
    </citation>
    <scope>NUCLEOTIDE SEQUENCE</scope>
    <source>
        <strain evidence="3">AG</strain>
    </source>
</reference>
<keyword evidence="2" id="KW-1133">Transmembrane helix</keyword>
<feature type="region of interest" description="Disordered" evidence="1">
    <location>
        <begin position="94"/>
        <end position="126"/>
    </location>
</feature>
<evidence type="ECO:0000256" key="2">
    <source>
        <dbReference type="SAM" id="Phobius"/>
    </source>
</evidence>
<feature type="compositionally biased region" description="Low complexity" evidence="1">
    <location>
        <begin position="43"/>
        <end position="54"/>
    </location>
</feature>
<evidence type="ECO:0000313" key="3">
    <source>
        <dbReference type="EMBL" id="KAI8579386.1"/>
    </source>
</evidence>
<proteinExistence type="predicted"/>
<dbReference type="RefSeq" id="XP_051444390.1">
    <property type="nucleotide sequence ID" value="XM_051589162.1"/>
</dbReference>
<comment type="caution">
    <text evidence="3">The sequence shown here is derived from an EMBL/GenBank/DDBJ whole genome shotgun (WGS) entry which is preliminary data.</text>
</comment>
<keyword evidence="2" id="KW-0812">Transmembrane</keyword>
<keyword evidence="2" id="KW-0472">Membrane</keyword>
<organism evidence="3 4">
    <name type="scientific">Umbelopsis ramanniana AG</name>
    <dbReference type="NCBI Taxonomy" id="1314678"/>
    <lineage>
        <taxon>Eukaryota</taxon>
        <taxon>Fungi</taxon>
        <taxon>Fungi incertae sedis</taxon>
        <taxon>Mucoromycota</taxon>
        <taxon>Mucoromycotina</taxon>
        <taxon>Umbelopsidomycetes</taxon>
        <taxon>Umbelopsidales</taxon>
        <taxon>Umbelopsidaceae</taxon>
        <taxon>Umbelopsis</taxon>
    </lineage>
</organism>
<feature type="compositionally biased region" description="Basic and acidic residues" evidence="1">
    <location>
        <begin position="1"/>
        <end position="15"/>
    </location>
</feature>
<accession>A0AAD5EAJ1</accession>
<reference evidence="3" key="1">
    <citation type="submission" date="2021-06" db="EMBL/GenBank/DDBJ databases">
        <authorList>
            <consortium name="DOE Joint Genome Institute"/>
            <person name="Mondo S.J."/>
            <person name="Amses K.R."/>
            <person name="Simmons D.R."/>
            <person name="Longcore J.E."/>
            <person name="Seto K."/>
            <person name="Alves G.H."/>
            <person name="Bonds A.E."/>
            <person name="Quandt C.A."/>
            <person name="Davis W.J."/>
            <person name="Chang Y."/>
            <person name="Letcher P.M."/>
            <person name="Powell M.J."/>
            <person name="Kuo A."/>
            <person name="Labutti K."/>
            <person name="Pangilinan J."/>
            <person name="Andreopoulos W."/>
            <person name="Tritt A."/>
            <person name="Riley R."/>
            <person name="Hundley H."/>
            <person name="Johnson J."/>
            <person name="Lipzen A."/>
            <person name="Barry K."/>
            <person name="Berbee M.L."/>
            <person name="Buchler N.E."/>
            <person name="Grigoriev I.V."/>
            <person name="Spatafora J.W."/>
            <person name="Stajich J.E."/>
            <person name="James T.Y."/>
        </authorList>
    </citation>
    <scope>NUCLEOTIDE SEQUENCE</scope>
    <source>
        <strain evidence="3">AG</strain>
    </source>
</reference>
<dbReference type="PANTHER" id="PTHR37848:SF1">
    <property type="entry name" value="SUN DOMAIN-CONTAINING PROTEIN"/>
    <property type="match status" value="1"/>
</dbReference>
<dbReference type="PANTHER" id="PTHR37848">
    <property type="entry name" value="EXPRESSED PROTEIN"/>
    <property type="match status" value="1"/>
</dbReference>
<sequence>MVDHKLDPYENDDMRSASAPSVDDIEPISGHSRAPPPSYKVGAESQEQPSSASAMNSWIRPSPNTTNNKHVPIEEEDLESDDVEAPLLGSTVGDVQVDPFRDLPPPPQYSPYRATYKQKGKGVVSRDDHINEDGEALYRFLLDHNSPPAMEIKVHGTHDVTKWRTETHHNSDGTTREEQHPYTEEVVDFDFKIDVSQYVSPVCSNMFVQPDTETGQSKSIRELCDSYVRDDGFFKELQMQKYIEWNYKELTQAILYAMRCQGYHYNVSITFPLHNYRVTVKSKSKWSQVAESKWVKALLIITCLWIFAVPAYLMLRKRYGHKDLKSEWNMTISEEEWYRRHVHEILGQVKYRQV</sequence>
<feature type="region of interest" description="Disordered" evidence="1">
    <location>
        <begin position="1"/>
        <end position="80"/>
    </location>
</feature>
<evidence type="ECO:0000256" key="1">
    <source>
        <dbReference type="SAM" id="MobiDB-lite"/>
    </source>
</evidence>